<sequence precursor="true">MSTRIIACTLICLLSSTLLSAADKPDKTAVLDAELMKAVKTLDEAFSKRDKETIRRMTDERHISISPSYQFFSQKDQLDALPELKLTLFKASPKKIIHTTPSAAIITYEAQIEGTFEGKQLAKHVQILECWIKRKGEWLEVSYQETPIP</sequence>
<dbReference type="SUPFAM" id="SSF54427">
    <property type="entry name" value="NTF2-like"/>
    <property type="match status" value="1"/>
</dbReference>
<evidence type="ECO:0000259" key="2">
    <source>
        <dbReference type="Pfam" id="PF14534"/>
    </source>
</evidence>
<dbReference type="EMBL" id="CP036266">
    <property type="protein sequence ID" value="QDT23076.1"/>
    <property type="molecule type" value="Genomic_DNA"/>
</dbReference>
<dbReference type="OrthoDB" id="289916at2"/>
<evidence type="ECO:0000256" key="1">
    <source>
        <dbReference type="SAM" id="SignalP"/>
    </source>
</evidence>
<dbReference type="AlphaFoldDB" id="A0A517PUN3"/>
<evidence type="ECO:0000313" key="3">
    <source>
        <dbReference type="EMBL" id="QDT23076.1"/>
    </source>
</evidence>
<gene>
    <name evidence="3" type="ORF">HG66A1_48890</name>
</gene>
<dbReference type="InterPro" id="IPR027843">
    <property type="entry name" value="DUF4440"/>
</dbReference>
<reference evidence="3 4" key="1">
    <citation type="submission" date="2019-02" db="EMBL/GenBank/DDBJ databases">
        <title>Deep-cultivation of Planctomycetes and their phenomic and genomic characterization uncovers novel biology.</title>
        <authorList>
            <person name="Wiegand S."/>
            <person name="Jogler M."/>
            <person name="Boedeker C."/>
            <person name="Pinto D."/>
            <person name="Vollmers J."/>
            <person name="Rivas-Marin E."/>
            <person name="Kohn T."/>
            <person name="Peeters S.H."/>
            <person name="Heuer A."/>
            <person name="Rast P."/>
            <person name="Oberbeckmann S."/>
            <person name="Bunk B."/>
            <person name="Jeske O."/>
            <person name="Meyerdierks A."/>
            <person name="Storesund J.E."/>
            <person name="Kallscheuer N."/>
            <person name="Luecker S."/>
            <person name="Lage O.M."/>
            <person name="Pohl T."/>
            <person name="Merkel B.J."/>
            <person name="Hornburger P."/>
            <person name="Mueller R.-W."/>
            <person name="Bruemmer F."/>
            <person name="Labrenz M."/>
            <person name="Spormann A.M."/>
            <person name="Op den Camp H."/>
            <person name="Overmann J."/>
            <person name="Amann R."/>
            <person name="Jetten M.S.M."/>
            <person name="Mascher T."/>
            <person name="Medema M.H."/>
            <person name="Devos D.P."/>
            <person name="Kaster A.-K."/>
            <person name="Ovreas L."/>
            <person name="Rohde M."/>
            <person name="Galperin M.Y."/>
            <person name="Jogler C."/>
        </authorList>
    </citation>
    <scope>NUCLEOTIDE SEQUENCE [LARGE SCALE GENOMIC DNA]</scope>
    <source>
        <strain evidence="3 4">HG66A1</strain>
    </source>
</reference>
<evidence type="ECO:0000313" key="4">
    <source>
        <dbReference type="Proteomes" id="UP000320421"/>
    </source>
</evidence>
<protein>
    <recommendedName>
        <fullName evidence="2">DUF4440 domain-containing protein</fullName>
    </recommendedName>
</protein>
<dbReference type="InterPro" id="IPR032710">
    <property type="entry name" value="NTF2-like_dom_sf"/>
</dbReference>
<proteinExistence type="predicted"/>
<organism evidence="3 4">
    <name type="scientific">Gimesia chilikensis</name>
    <dbReference type="NCBI Taxonomy" id="2605989"/>
    <lineage>
        <taxon>Bacteria</taxon>
        <taxon>Pseudomonadati</taxon>
        <taxon>Planctomycetota</taxon>
        <taxon>Planctomycetia</taxon>
        <taxon>Planctomycetales</taxon>
        <taxon>Planctomycetaceae</taxon>
        <taxon>Gimesia</taxon>
    </lineage>
</organism>
<keyword evidence="4" id="KW-1185">Reference proteome</keyword>
<dbReference type="Pfam" id="PF14534">
    <property type="entry name" value="DUF4440"/>
    <property type="match status" value="1"/>
</dbReference>
<dbReference type="Gene3D" id="3.10.450.50">
    <property type="match status" value="1"/>
</dbReference>
<name>A0A517PUN3_9PLAN</name>
<dbReference type="Proteomes" id="UP000320421">
    <property type="component" value="Chromosome"/>
</dbReference>
<keyword evidence="1" id="KW-0732">Signal</keyword>
<accession>A0A517PUN3</accession>
<feature type="signal peptide" evidence="1">
    <location>
        <begin position="1"/>
        <end position="21"/>
    </location>
</feature>
<feature type="domain" description="DUF4440" evidence="2">
    <location>
        <begin position="36"/>
        <end position="138"/>
    </location>
</feature>
<feature type="chain" id="PRO_5021908908" description="DUF4440 domain-containing protein" evidence="1">
    <location>
        <begin position="22"/>
        <end position="149"/>
    </location>
</feature>
<dbReference type="RefSeq" id="WP_145189943.1">
    <property type="nucleotide sequence ID" value="NZ_CP036266.1"/>
</dbReference>